<dbReference type="PANTHER" id="PTHR33495">
    <property type="entry name" value="ANTI-SIGMA FACTOR ANTAGONIST TM_1081-RELATED-RELATED"/>
    <property type="match status" value="1"/>
</dbReference>
<evidence type="ECO:0000259" key="3">
    <source>
        <dbReference type="PROSITE" id="PS50801"/>
    </source>
</evidence>
<accession>A0A7C3ZJJ7</accession>
<dbReference type="SUPFAM" id="SSF52091">
    <property type="entry name" value="SpoIIaa-like"/>
    <property type="match status" value="1"/>
</dbReference>
<dbReference type="GO" id="GO:0043856">
    <property type="term" value="F:anti-sigma factor antagonist activity"/>
    <property type="evidence" value="ECO:0007669"/>
    <property type="project" value="InterPro"/>
</dbReference>
<evidence type="ECO:0000313" key="4">
    <source>
        <dbReference type="EMBL" id="HGG00445.1"/>
    </source>
</evidence>
<dbReference type="PANTHER" id="PTHR33495:SF2">
    <property type="entry name" value="ANTI-SIGMA FACTOR ANTAGONIST TM_1081-RELATED"/>
    <property type="match status" value="1"/>
</dbReference>
<dbReference type="InterPro" id="IPR036513">
    <property type="entry name" value="STAS_dom_sf"/>
</dbReference>
<proteinExistence type="inferred from homology"/>
<feature type="domain" description="STAS" evidence="3">
    <location>
        <begin position="1"/>
        <end position="111"/>
    </location>
</feature>
<dbReference type="AlphaFoldDB" id="A0A7C3ZJJ7"/>
<comment type="similarity">
    <text evidence="1 2">Belongs to the anti-sigma-factor antagonist family.</text>
</comment>
<dbReference type="PROSITE" id="PS50801">
    <property type="entry name" value="STAS"/>
    <property type="match status" value="1"/>
</dbReference>
<reference evidence="4" key="1">
    <citation type="journal article" date="2020" name="mSystems">
        <title>Genome- and Community-Level Interaction Insights into Carbon Utilization and Element Cycling Functions of Hydrothermarchaeota in Hydrothermal Sediment.</title>
        <authorList>
            <person name="Zhou Z."/>
            <person name="Liu Y."/>
            <person name="Xu W."/>
            <person name="Pan J."/>
            <person name="Luo Z.H."/>
            <person name="Li M."/>
        </authorList>
    </citation>
    <scope>NUCLEOTIDE SEQUENCE [LARGE SCALE GENOMIC DNA]</scope>
    <source>
        <strain evidence="4">SpSt-374</strain>
    </source>
</reference>
<evidence type="ECO:0000256" key="1">
    <source>
        <dbReference type="ARBA" id="ARBA00009013"/>
    </source>
</evidence>
<dbReference type="NCBIfam" id="TIGR00377">
    <property type="entry name" value="ant_ant_sig"/>
    <property type="match status" value="1"/>
</dbReference>
<dbReference type="CDD" id="cd07043">
    <property type="entry name" value="STAS_anti-anti-sigma_factors"/>
    <property type="match status" value="1"/>
</dbReference>
<dbReference type="InterPro" id="IPR003658">
    <property type="entry name" value="Anti-sigma_ant"/>
</dbReference>
<organism evidence="4">
    <name type="scientific">Planktothricoides sp. SpSt-374</name>
    <dbReference type="NCBI Taxonomy" id="2282167"/>
    <lineage>
        <taxon>Bacteria</taxon>
        <taxon>Bacillati</taxon>
        <taxon>Cyanobacteriota</taxon>
        <taxon>Cyanophyceae</taxon>
        <taxon>Oscillatoriophycideae</taxon>
        <taxon>Oscillatoriales</taxon>
        <taxon>Oscillatoriaceae</taxon>
        <taxon>Planktothricoides</taxon>
    </lineage>
</organism>
<sequence>MYSTIAQNAQVTEIRPRGHLNAANAAAFKTQLTETLGATNGMVVVDMEQVESLDSAGLMALVSGLSLAQRMNRKLILCSVSASIGIIFEITKLERVFEIYPHKPNWLGAIA</sequence>
<dbReference type="EMBL" id="DSPX01000070">
    <property type="protein sequence ID" value="HGG00445.1"/>
    <property type="molecule type" value="Genomic_DNA"/>
</dbReference>
<dbReference type="Gene3D" id="3.30.750.24">
    <property type="entry name" value="STAS domain"/>
    <property type="match status" value="1"/>
</dbReference>
<dbReference type="Pfam" id="PF01740">
    <property type="entry name" value="STAS"/>
    <property type="match status" value="1"/>
</dbReference>
<evidence type="ECO:0000256" key="2">
    <source>
        <dbReference type="RuleBase" id="RU003749"/>
    </source>
</evidence>
<dbReference type="InterPro" id="IPR002645">
    <property type="entry name" value="STAS_dom"/>
</dbReference>
<comment type="caution">
    <text evidence="4">The sequence shown here is derived from an EMBL/GenBank/DDBJ whole genome shotgun (WGS) entry which is preliminary data.</text>
</comment>
<protein>
    <recommendedName>
        <fullName evidence="2">Anti-sigma factor antagonist</fullName>
    </recommendedName>
</protein>
<name>A0A7C3ZJJ7_9CYAN</name>
<gene>
    <name evidence="4" type="ORF">ENR15_07295</name>
</gene>